<dbReference type="Pfam" id="PF05015">
    <property type="entry name" value="HigB-like_toxin"/>
    <property type="match status" value="1"/>
</dbReference>
<proteinExistence type="predicted"/>
<dbReference type="PANTHER" id="PTHR40266">
    <property type="entry name" value="TOXIN HIGB-1"/>
    <property type="match status" value="1"/>
</dbReference>
<organism evidence="1 2">
    <name type="scientific">Sphingomonas populi</name>
    <dbReference type="NCBI Taxonomy" id="2484750"/>
    <lineage>
        <taxon>Bacteria</taxon>
        <taxon>Pseudomonadati</taxon>
        <taxon>Pseudomonadota</taxon>
        <taxon>Alphaproteobacteria</taxon>
        <taxon>Sphingomonadales</taxon>
        <taxon>Sphingomonadaceae</taxon>
        <taxon>Sphingomonas</taxon>
    </lineage>
</organism>
<accession>A0A4Q6Y294</accession>
<dbReference type="InterPro" id="IPR035093">
    <property type="entry name" value="RelE/ParE_toxin_dom_sf"/>
</dbReference>
<dbReference type="SUPFAM" id="SSF143011">
    <property type="entry name" value="RelE-like"/>
    <property type="match status" value="1"/>
</dbReference>
<dbReference type="Gene3D" id="3.30.2310.20">
    <property type="entry name" value="RelE-like"/>
    <property type="match status" value="1"/>
</dbReference>
<protein>
    <submittedName>
        <fullName evidence="1">Type II toxin-antitoxin system RelE/ParE family toxin</fullName>
    </submittedName>
</protein>
<dbReference type="EMBL" id="SGIS01000015">
    <property type="protein sequence ID" value="RZF64362.1"/>
    <property type="molecule type" value="Genomic_DNA"/>
</dbReference>
<sequence length="95" mass="11452">MIRTFADAETARIWRGERSRKLPSDIQETARRKLRYLNRAKALHDLREPSGNRLEQLKRFTPLRYSIRINDQWRITFHWSDGGADDVRIEDYHRG</sequence>
<dbReference type="RefSeq" id="WP_130157516.1">
    <property type="nucleotide sequence ID" value="NZ_SGIS01000015.1"/>
</dbReference>
<reference evidence="1 2" key="1">
    <citation type="submission" date="2019-02" db="EMBL/GenBank/DDBJ databases">
        <authorList>
            <person name="Li Y."/>
        </authorList>
    </citation>
    <scope>NUCLEOTIDE SEQUENCE [LARGE SCALE GENOMIC DNA]</scope>
    <source>
        <strain evidence="1 2">3-7</strain>
    </source>
</reference>
<gene>
    <name evidence="1" type="ORF">EWE75_11450</name>
</gene>
<dbReference type="Proteomes" id="UP000292085">
    <property type="component" value="Unassembled WGS sequence"/>
</dbReference>
<keyword evidence="2" id="KW-1185">Reference proteome</keyword>
<dbReference type="PANTHER" id="PTHR40266:SF2">
    <property type="entry name" value="TOXIN HIGB-1"/>
    <property type="match status" value="1"/>
</dbReference>
<dbReference type="OrthoDB" id="9801102at2"/>
<name>A0A4Q6Y294_9SPHN</name>
<dbReference type="AlphaFoldDB" id="A0A4Q6Y294"/>
<evidence type="ECO:0000313" key="2">
    <source>
        <dbReference type="Proteomes" id="UP000292085"/>
    </source>
</evidence>
<evidence type="ECO:0000313" key="1">
    <source>
        <dbReference type="EMBL" id="RZF64362.1"/>
    </source>
</evidence>
<dbReference type="InterPro" id="IPR007711">
    <property type="entry name" value="HigB-1"/>
</dbReference>
<comment type="caution">
    <text evidence="1">The sequence shown here is derived from an EMBL/GenBank/DDBJ whole genome shotgun (WGS) entry which is preliminary data.</text>
</comment>